<keyword evidence="3" id="KW-0472">Membrane</keyword>
<feature type="transmembrane region" description="Helical" evidence="3">
    <location>
        <begin position="78"/>
        <end position="98"/>
    </location>
</feature>
<dbReference type="GO" id="GO:0016787">
    <property type="term" value="F:hydrolase activity"/>
    <property type="evidence" value="ECO:0007669"/>
    <property type="project" value="UniProtKB-KW"/>
</dbReference>
<evidence type="ECO:0000256" key="2">
    <source>
        <dbReference type="SAM" id="MobiDB-lite"/>
    </source>
</evidence>
<dbReference type="SUPFAM" id="SSF50494">
    <property type="entry name" value="Trypsin-like serine proteases"/>
    <property type="match status" value="1"/>
</dbReference>
<proteinExistence type="predicted"/>
<reference evidence="4" key="1">
    <citation type="submission" date="2020-11" db="EMBL/GenBank/DDBJ databases">
        <title>RNA virus dark matter in the feces of wild birds.</title>
        <authorList>
            <person name="Lu X."/>
            <person name="Yang X.S."/>
            <person name="Zhang W."/>
        </authorList>
    </citation>
    <scope>NUCLEOTIDE SEQUENCE</scope>
    <source>
        <strain evidence="4">Yellow-browedWarbler116con69</strain>
    </source>
</reference>
<dbReference type="Gene3D" id="2.40.10.10">
    <property type="entry name" value="Trypsin-like serine proteases"/>
    <property type="match status" value="2"/>
</dbReference>
<keyword evidence="3" id="KW-0812">Transmembrane</keyword>
<organism evidence="4">
    <name type="scientific">Riboviria sp</name>
    <dbReference type="NCBI Taxonomy" id="2585031"/>
    <lineage>
        <taxon>Viruses</taxon>
        <taxon>Riboviria</taxon>
    </lineage>
</organism>
<accession>A0A8K1U2D4</accession>
<evidence type="ECO:0008006" key="5">
    <source>
        <dbReference type="Google" id="ProtNLM"/>
    </source>
</evidence>
<sequence length="545" mass="60684">MRLEEQVDGLVKDNGRLRESLDSEIERYDHVSRLYDETFDQLKLAKTQLTTSYTWLMLLVSANVLGLLYFVVPFGLRYVIFPVCHCVGTATLWVLSLVPRMWANFRSRAGYNDIIEEIPLLVVPPGQPEAVLSYSKIVNVPVYPSSLVKIYRVDPSFSDKIALVGMGAWVDTYILTAAHVLDAANSKVIHIANANVPGNWIRINTEQFERVADQDIAILRMKKYNDVLKITKAKTPGTALAGTQITTIYGKDLKASSGVLRPESFGLVVYRGSTLPGYSGSPYMVGNVAYGMHISSTNEAGYGFDMSYIQTLVMHMPTSPRLEASEDFLLGEIIKSATRTGKKYKYQQFGMDDVIVRFNGKYLMYDREDYQRLQDYLEEENVLTHNHGTRENFNDNDSVLPTVVPPVVSKTNTSLEDKVTDLIQLISSKNFLGPLQEALTSLEMRMAKVEGAQEDGRRVASAVQKKEVSLVKSPTSLVSVEPIPTPIPGPRSIPVVVNEVSPTTSTSSSVKKEHGQQISQLQKEIQRLRKQVKDLIAGGPPSPQN</sequence>
<feature type="transmembrane region" description="Helical" evidence="3">
    <location>
        <begin position="53"/>
        <end position="72"/>
    </location>
</feature>
<name>A0A8K1U2D4_9VIRU</name>
<dbReference type="InterPro" id="IPR009003">
    <property type="entry name" value="Peptidase_S1_PA"/>
</dbReference>
<dbReference type="EMBL" id="MW239361">
    <property type="protein sequence ID" value="UGO57363.1"/>
    <property type="molecule type" value="Genomic_RNA"/>
</dbReference>
<evidence type="ECO:0000256" key="3">
    <source>
        <dbReference type="SAM" id="Phobius"/>
    </source>
</evidence>
<evidence type="ECO:0000256" key="1">
    <source>
        <dbReference type="ARBA" id="ARBA00022801"/>
    </source>
</evidence>
<protein>
    <recommendedName>
        <fullName evidence="5">Serine protease</fullName>
    </recommendedName>
</protein>
<feature type="compositionally biased region" description="Low complexity" evidence="2">
    <location>
        <begin position="500"/>
        <end position="509"/>
    </location>
</feature>
<keyword evidence="3" id="KW-1133">Transmembrane helix</keyword>
<dbReference type="InterPro" id="IPR043504">
    <property type="entry name" value="Peptidase_S1_PA_chymotrypsin"/>
</dbReference>
<evidence type="ECO:0000313" key="4">
    <source>
        <dbReference type="EMBL" id="UGO57363.1"/>
    </source>
</evidence>
<keyword evidence="1" id="KW-0378">Hydrolase</keyword>
<feature type="region of interest" description="Disordered" evidence="2">
    <location>
        <begin position="500"/>
        <end position="521"/>
    </location>
</feature>